<feature type="domain" description="Aldehyde oxidase/xanthine dehydrogenase a/b hammerhead" evidence="1">
    <location>
        <begin position="211"/>
        <end position="298"/>
    </location>
</feature>
<dbReference type="InterPro" id="IPR046867">
    <property type="entry name" value="AldOxase/xan_DH_MoCoBD2"/>
</dbReference>
<dbReference type="SUPFAM" id="SSF56003">
    <property type="entry name" value="Molybdenum cofactor-binding domain"/>
    <property type="match status" value="2"/>
</dbReference>
<dbReference type="InterPro" id="IPR000674">
    <property type="entry name" value="Ald_Oxase/Xan_DH_a/b"/>
</dbReference>
<dbReference type="PANTHER" id="PTHR47495:SF3">
    <property type="entry name" value="BLR6219 PROTEIN"/>
    <property type="match status" value="1"/>
</dbReference>
<dbReference type="Gene3D" id="3.30.365.10">
    <property type="entry name" value="Aldehyde oxidase/xanthine dehydrogenase, molybdopterin binding domain"/>
    <property type="match status" value="4"/>
</dbReference>
<dbReference type="Pfam" id="PF20256">
    <property type="entry name" value="MoCoBD_2"/>
    <property type="match status" value="2"/>
</dbReference>
<keyword evidence="3" id="KW-1185">Reference proteome</keyword>
<dbReference type="RefSeq" id="WP_339588964.1">
    <property type="nucleotide sequence ID" value="NZ_JBBHJZ010000005.1"/>
</dbReference>
<sequence>MPRPDATIDRRSFLRVGALAGGGLALNLGFAADLFAADLAKGSPASAGMLNAFVSIAPDGLITIVSKNPEIGQGISTSLPMIIAEELDADWDRVVITRAQANQALYGPQFAGGSLSTPTNWLPMRRAGATARDLLVRAAAAEWSVPATELTTAKGVISHATSGRSTTYGAVASAAAKLTPLPAEQIKLKDPARFGIIGKPLRQVATPGIVRGEPMFGLDTRLPGMLYAVYARSPVIGAKLKRAELDAVKAKPGVRHAFPVQGNGSPTELVDGVAILATHWWLARDASDALVAEWDEAIGEGHSSKTYAEKAAPLLKAPPVKVVRQDGDLAAARGSAARRVQAEYHYPFLHHMPMEPQNCTALYENGKFTLWAPTQAPQNGIDGIVKALGVAESDITVNITRIGGGFGRRLINDTMVQAAAIAKGVPGTPVQLIVTREDDTMHGFYRPGGWHAYEALLDGKGKVTGFANHLVGFGTGGKPVRSGEINAQEFPAGLVDNLLIGQTNIETMIPTGPMRAPFSNGICFASQSFLDEVALAGGRDLPSLLLELLGEPRLLASARPGQRGLDTGRARGVIEKVLATSGWKQRPKSRGKTGFGFAFYFCHQGYSAQVVEVRVDKGQISVPRVWTATDVGSHIINTSGAQHQVRGSVIDGIGQALGQAMTFENGKAVETNFDAIPMARHEITPGQIVVDFVISDNPPTGLGEPALPPVIPALTNAIFAATGQRIRSLPIRLGETAT</sequence>
<protein>
    <submittedName>
        <fullName evidence="2">Molybdopterin cofactor-binding domain-containing protein</fullName>
    </submittedName>
</protein>
<dbReference type="InterPro" id="IPR008274">
    <property type="entry name" value="AldOxase/xan_DH_MoCoBD1"/>
</dbReference>
<dbReference type="PIRSF" id="PIRSF036389">
    <property type="entry name" value="IOR_B"/>
    <property type="match status" value="1"/>
</dbReference>
<dbReference type="PANTHER" id="PTHR47495">
    <property type="entry name" value="ALDEHYDE DEHYDROGENASE"/>
    <property type="match status" value="1"/>
</dbReference>
<dbReference type="InterPro" id="IPR012368">
    <property type="entry name" value="OxRdtase_Mopterin-bd_su_IorB"/>
</dbReference>
<dbReference type="InterPro" id="IPR052516">
    <property type="entry name" value="N-heterocyclic_Hydroxylase"/>
</dbReference>
<reference evidence="2 3" key="1">
    <citation type="submission" date="2024-03" db="EMBL/GenBank/DDBJ databases">
        <authorList>
            <person name="Jo J.-H."/>
        </authorList>
    </citation>
    <scope>NUCLEOTIDE SEQUENCE [LARGE SCALE GENOMIC DNA]</scope>
    <source>
        <strain evidence="2 3">PS1R-30</strain>
    </source>
</reference>
<evidence type="ECO:0000313" key="3">
    <source>
        <dbReference type="Proteomes" id="UP001361239"/>
    </source>
</evidence>
<name>A0ABU8S1E0_9SPHN</name>
<dbReference type="PROSITE" id="PS51318">
    <property type="entry name" value="TAT"/>
    <property type="match status" value="1"/>
</dbReference>
<dbReference type="InterPro" id="IPR006311">
    <property type="entry name" value="TAT_signal"/>
</dbReference>
<accession>A0ABU8S1E0</accession>
<dbReference type="Gene3D" id="3.90.1170.50">
    <property type="entry name" value="Aldehyde oxidase/xanthine dehydrogenase, a/b hammerhead"/>
    <property type="match status" value="1"/>
</dbReference>
<proteinExistence type="predicted"/>
<gene>
    <name evidence="2" type="ORF">WG901_20390</name>
</gene>
<dbReference type="EMBL" id="JBBHJZ010000005">
    <property type="protein sequence ID" value="MEJ5979023.1"/>
    <property type="molecule type" value="Genomic_DNA"/>
</dbReference>
<organism evidence="2 3">
    <name type="scientific">Novosphingobium anseongense</name>
    <dbReference type="NCBI Taxonomy" id="3133436"/>
    <lineage>
        <taxon>Bacteria</taxon>
        <taxon>Pseudomonadati</taxon>
        <taxon>Pseudomonadota</taxon>
        <taxon>Alphaproteobacteria</taxon>
        <taxon>Sphingomonadales</taxon>
        <taxon>Sphingomonadaceae</taxon>
        <taxon>Novosphingobium</taxon>
    </lineage>
</organism>
<evidence type="ECO:0000313" key="2">
    <source>
        <dbReference type="EMBL" id="MEJ5979023.1"/>
    </source>
</evidence>
<dbReference type="Proteomes" id="UP001361239">
    <property type="component" value="Unassembled WGS sequence"/>
</dbReference>
<dbReference type="Pfam" id="PF02738">
    <property type="entry name" value="MoCoBD_1"/>
    <property type="match status" value="1"/>
</dbReference>
<dbReference type="InterPro" id="IPR037165">
    <property type="entry name" value="AldOxase/xan_DH_Mopterin-bd_sf"/>
</dbReference>
<evidence type="ECO:0000259" key="1">
    <source>
        <dbReference type="SMART" id="SM01008"/>
    </source>
</evidence>
<comment type="caution">
    <text evidence="2">The sequence shown here is derived from an EMBL/GenBank/DDBJ whole genome shotgun (WGS) entry which is preliminary data.</text>
</comment>
<dbReference type="SMART" id="SM01008">
    <property type="entry name" value="Ald_Xan_dh_C"/>
    <property type="match status" value="1"/>
</dbReference>